<dbReference type="SUPFAM" id="SSF56112">
    <property type="entry name" value="Protein kinase-like (PK-like)"/>
    <property type="match status" value="1"/>
</dbReference>
<dbReference type="InterPro" id="IPR011009">
    <property type="entry name" value="Kinase-like_dom_sf"/>
</dbReference>
<proteinExistence type="inferred from homology"/>
<evidence type="ECO:0000313" key="3">
    <source>
        <dbReference type="EMBL" id="WPX97607.1"/>
    </source>
</evidence>
<comment type="similarity">
    <text evidence="1">Belongs to the protein kinase superfamily. ADCK protein kinase family.</text>
</comment>
<dbReference type="PANTHER" id="PTHR10566:SF113">
    <property type="entry name" value="PROTEIN ACTIVITY OF BC1 COMPLEX KINASE 7, CHLOROPLASTIC"/>
    <property type="match status" value="1"/>
</dbReference>
<evidence type="ECO:0000259" key="2">
    <source>
        <dbReference type="Pfam" id="PF03109"/>
    </source>
</evidence>
<protein>
    <recommendedName>
        <fullName evidence="2">ABC1 atypical kinase-like domain-containing protein</fullName>
    </recommendedName>
</protein>
<dbReference type="CDD" id="cd05121">
    <property type="entry name" value="ABC1_ADCK3-like"/>
    <property type="match status" value="1"/>
</dbReference>
<dbReference type="InterPro" id="IPR050154">
    <property type="entry name" value="UbiB_kinase"/>
</dbReference>
<keyword evidence="4" id="KW-1185">Reference proteome</keyword>
<dbReference type="EMBL" id="CP110343">
    <property type="protein sequence ID" value="WPX97607.1"/>
    <property type="molecule type" value="Genomic_DNA"/>
</dbReference>
<dbReference type="RefSeq" id="WP_323722264.1">
    <property type="nucleotide sequence ID" value="NZ_CP110343.1"/>
</dbReference>
<organism evidence="3 4">
    <name type="scientific">Candidatus Fokinia crypta</name>
    <dbReference type="NCBI Taxonomy" id="1920990"/>
    <lineage>
        <taxon>Bacteria</taxon>
        <taxon>Pseudomonadati</taxon>
        <taxon>Pseudomonadota</taxon>
        <taxon>Alphaproteobacteria</taxon>
        <taxon>Rickettsiales</taxon>
        <taxon>Candidatus Midichloriaceae</taxon>
        <taxon>Candidatus Fokinia</taxon>
    </lineage>
</organism>
<dbReference type="Pfam" id="PF03109">
    <property type="entry name" value="ABC1"/>
    <property type="match status" value="1"/>
</dbReference>
<accession>A0ABZ0UPY9</accession>
<dbReference type="InterPro" id="IPR004147">
    <property type="entry name" value="ABC1_dom"/>
</dbReference>
<evidence type="ECO:0000256" key="1">
    <source>
        <dbReference type="ARBA" id="ARBA00009670"/>
    </source>
</evidence>
<dbReference type="PANTHER" id="PTHR10566">
    <property type="entry name" value="CHAPERONE-ACTIVITY OF BC1 COMPLEX CABC1 -RELATED"/>
    <property type="match status" value="1"/>
</dbReference>
<name>A0ABZ0UPY9_9RICK</name>
<reference evidence="3" key="1">
    <citation type="submission" date="2022-10" db="EMBL/GenBank/DDBJ databases">
        <title>Host association and intracellularity evolved multiple times independently in the Rickettsiales.</title>
        <authorList>
            <person name="Castelli M."/>
            <person name="Nardi T."/>
            <person name="Gammuto L."/>
            <person name="Bellinzona G."/>
            <person name="Sabaneyeva E."/>
            <person name="Potekhin A."/>
            <person name="Serra V."/>
            <person name="Petroni G."/>
            <person name="Sassera D."/>
        </authorList>
    </citation>
    <scope>NUCLEOTIDE SEQUENCE [LARGE SCALE GENOMIC DNA]</scope>
    <source>
        <strain evidence="3">US_Bl 11III1</strain>
    </source>
</reference>
<sequence length="420" mass="48327">MQYFLKLLKLLLKPYSVKILFTLLLYSFYKDARKKRLALCNIGKALCLAMTNLGPAFVKLGQVLSTRQDVISSEIAYEFQKLYDGVPIQNPASSINIIKEHFSSAKNITFIAAGSIAEVYRVEIDENVYAVKLLKQNIERKFYDNISFIAFIIKYCILLSKKMKDRLLKIVQNVSITSKSEFNLYMEAATMERMHNSNTVRRCNIKVPKLELMHSTNKMLVMEWINGISITDNSIIEKREYIARLIADFILSQIYIDCFFHADPHIGNFLFYDDRVVALDFGMIGSISKKDGKIFGRIIKSFLEGNYDDVADLHIQASYLDPSTKYTFSIACRSIMIAVQNSKKECAISTLLKELLSIIDNFNIDMNPNLAMMHKGMISLESLLNHLSVDCIEVIKEWFKKNEKEFIPSTIEKFINSLRY</sequence>
<dbReference type="Proteomes" id="UP001325140">
    <property type="component" value="Chromosome"/>
</dbReference>
<feature type="domain" description="ABC1 atypical kinase-like" evidence="2">
    <location>
        <begin position="98"/>
        <end position="313"/>
    </location>
</feature>
<gene>
    <name evidence="3" type="ORF">Fokcrypt_00113</name>
</gene>
<evidence type="ECO:0000313" key="4">
    <source>
        <dbReference type="Proteomes" id="UP001325140"/>
    </source>
</evidence>